<reference evidence="3 4" key="1">
    <citation type="submission" date="2024-10" db="EMBL/GenBank/DDBJ databases">
        <title>Updated reference genomes for cyclostephanoid diatoms.</title>
        <authorList>
            <person name="Roberts W.R."/>
            <person name="Alverson A.J."/>
        </authorList>
    </citation>
    <scope>NUCLEOTIDE SEQUENCE [LARGE SCALE GENOMIC DNA]</scope>
    <source>
        <strain evidence="3 4">AJA228-03</strain>
    </source>
</reference>
<evidence type="ECO:0000313" key="3">
    <source>
        <dbReference type="EMBL" id="KAL3822290.1"/>
    </source>
</evidence>
<evidence type="ECO:0000259" key="2">
    <source>
        <dbReference type="Pfam" id="PF03457"/>
    </source>
</evidence>
<sequence>MVTPSMRSFFPVVILLIIPKDNHGFIASRTTVHHRGDAIVPPLYYTDIEPEVVSITVPPPAIDGTSSSTFEDGRLDLDDVIGKTTTTTRRRRRRKGAGNEMASKGAIASGASSSSKTPSSMLSSMSLSLSSMSLSLSTMTSTDKSVAKRRKRGGTSFDVGAMKSPSTITTSRSRPAADVDVDVYVDDKTSDATDRTTKKSSYEPHRTTWLIRYNELRAYREENGHCVVPQSYAHNPKLGLWVMHQRRQYALRRRGANSSFDGPDGLRRMRMLEDIGFVWRVERGDRLRRRGPHVGHGRTMHRGGNDMVDVEDDGISDAVDFESYMIGKRSQYTDEDIRDAWRRRFDIFR</sequence>
<feature type="compositionally biased region" description="Low complexity" evidence="1">
    <location>
        <begin position="164"/>
        <end position="174"/>
    </location>
</feature>
<organism evidence="3 4">
    <name type="scientific">Cyclostephanos tholiformis</name>
    <dbReference type="NCBI Taxonomy" id="382380"/>
    <lineage>
        <taxon>Eukaryota</taxon>
        <taxon>Sar</taxon>
        <taxon>Stramenopiles</taxon>
        <taxon>Ochrophyta</taxon>
        <taxon>Bacillariophyta</taxon>
        <taxon>Coscinodiscophyceae</taxon>
        <taxon>Thalassiosirophycidae</taxon>
        <taxon>Stephanodiscales</taxon>
        <taxon>Stephanodiscaceae</taxon>
        <taxon>Cyclostephanos</taxon>
    </lineage>
</organism>
<proteinExistence type="predicted"/>
<feature type="region of interest" description="Disordered" evidence="1">
    <location>
        <begin position="140"/>
        <end position="175"/>
    </location>
</feature>
<dbReference type="Gene3D" id="6.10.140.530">
    <property type="match status" value="1"/>
</dbReference>
<accession>A0ABD3SCN0</accession>
<dbReference type="InterPro" id="IPR005114">
    <property type="entry name" value="Helicase_assoc"/>
</dbReference>
<evidence type="ECO:0000256" key="1">
    <source>
        <dbReference type="SAM" id="MobiDB-lite"/>
    </source>
</evidence>
<keyword evidence="4" id="KW-1185">Reference proteome</keyword>
<dbReference type="AlphaFoldDB" id="A0ABD3SCN0"/>
<feature type="region of interest" description="Disordered" evidence="1">
    <location>
        <begin position="81"/>
        <end position="124"/>
    </location>
</feature>
<dbReference type="PANTHER" id="PTHR33418:SF1">
    <property type="entry name" value="HELICASE-ASSOCIATED DOMAIN-CONTAINING PROTEIN"/>
    <property type="match status" value="1"/>
</dbReference>
<feature type="region of interest" description="Disordered" evidence="1">
    <location>
        <begin position="290"/>
        <end position="309"/>
    </location>
</feature>
<name>A0ABD3SCN0_9STRA</name>
<dbReference type="EMBL" id="JALLPB020000070">
    <property type="protein sequence ID" value="KAL3822290.1"/>
    <property type="molecule type" value="Genomic_DNA"/>
</dbReference>
<dbReference type="Pfam" id="PF03457">
    <property type="entry name" value="HA"/>
    <property type="match status" value="1"/>
</dbReference>
<protein>
    <recommendedName>
        <fullName evidence="2">Helicase-associated domain-containing protein</fullName>
    </recommendedName>
</protein>
<evidence type="ECO:0000313" key="4">
    <source>
        <dbReference type="Proteomes" id="UP001530377"/>
    </source>
</evidence>
<gene>
    <name evidence="3" type="ORF">ACHAXA_005923</name>
</gene>
<dbReference type="Proteomes" id="UP001530377">
    <property type="component" value="Unassembled WGS sequence"/>
</dbReference>
<feature type="domain" description="Helicase-associated" evidence="2">
    <location>
        <begin position="206"/>
        <end position="277"/>
    </location>
</feature>
<feature type="compositionally biased region" description="Low complexity" evidence="1">
    <location>
        <begin position="112"/>
        <end position="124"/>
    </location>
</feature>
<feature type="compositionally biased region" description="Basic residues" evidence="1">
    <location>
        <begin position="290"/>
        <end position="301"/>
    </location>
</feature>
<comment type="caution">
    <text evidence="3">The sequence shown here is derived from an EMBL/GenBank/DDBJ whole genome shotgun (WGS) entry which is preliminary data.</text>
</comment>
<dbReference type="PANTHER" id="PTHR33418">
    <property type="entry name" value="HELICASE-ASSOCIATED"/>
    <property type="match status" value="1"/>
</dbReference>